<feature type="chain" id="PRO_5014704382" evidence="1">
    <location>
        <begin position="20"/>
        <end position="114"/>
    </location>
</feature>
<dbReference type="RefSeq" id="WP_101823330.1">
    <property type="nucleotide sequence ID" value="NZ_PJZH01000003.1"/>
</dbReference>
<feature type="signal peptide" evidence="1">
    <location>
        <begin position="1"/>
        <end position="19"/>
    </location>
</feature>
<protein>
    <submittedName>
        <fullName evidence="2">Uncharacterized protein</fullName>
    </submittedName>
</protein>
<evidence type="ECO:0000313" key="2">
    <source>
        <dbReference type="EMBL" id="PLR38404.1"/>
    </source>
</evidence>
<sequence>MKKVLVFSALLAASSLAHAVDDPHSHTGMYIESLCEEIKADSGKGDSDHYLDQLKVRSGRGVSSSAMNKPEFQDDEAEDVVDAFMDLDEDQRIALAKDPAKCRTDVLAELKKQE</sequence>
<keyword evidence="3" id="KW-1185">Reference proteome</keyword>
<proteinExistence type="predicted"/>
<gene>
    <name evidence="2" type="ORF">CYR32_05235</name>
</gene>
<name>A0A2N5E931_9GAMM</name>
<evidence type="ECO:0000256" key="1">
    <source>
        <dbReference type="SAM" id="SignalP"/>
    </source>
</evidence>
<dbReference type="EMBL" id="PJZH01000003">
    <property type="protein sequence ID" value="PLR38404.1"/>
    <property type="molecule type" value="Genomic_DNA"/>
</dbReference>
<dbReference type="Proteomes" id="UP000234503">
    <property type="component" value="Unassembled WGS sequence"/>
</dbReference>
<dbReference type="AlphaFoldDB" id="A0A2N5E931"/>
<evidence type="ECO:0000313" key="3">
    <source>
        <dbReference type="Proteomes" id="UP000234503"/>
    </source>
</evidence>
<accession>A0A2N5E931</accession>
<dbReference type="OrthoDB" id="6540211at2"/>
<comment type="caution">
    <text evidence="2">The sequence shown here is derived from an EMBL/GenBank/DDBJ whole genome shotgun (WGS) entry which is preliminary data.</text>
</comment>
<reference evidence="2 3" key="1">
    <citation type="submission" date="2017-12" db="EMBL/GenBank/DDBJ databases">
        <title>Characterization of six clinical isolates of Enterochimera gen. nov., a novel genus of the Yersiniaciae family and the three species Enterochimera arupensis sp. nov., Enterochimera coloradensis sp. nov, and Enterochimera californica sp. nov.</title>
        <authorList>
            <person name="Rossi A."/>
            <person name="Fisher M."/>
        </authorList>
    </citation>
    <scope>NUCLEOTIDE SEQUENCE [LARGE SCALE GENOMIC DNA]</scope>
    <source>
        <strain evidence="3">2016-Iso4</strain>
    </source>
</reference>
<keyword evidence="1" id="KW-0732">Signal</keyword>
<organism evidence="2 3">
    <name type="scientific">Chimaeribacter coloradensis</name>
    <dbReference type="NCBI Taxonomy" id="2060068"/>
    <lineage>
        <taxon>Bacteria</taxon>
        <taxon>Pseudomonadati</taxon>
        <taxon>Pseudomonadota</taxon>
        <taxon>Gammaproteobacteria</taxon>
        <taxon>Enterobacterales</taxon>
        <taxon>Yersiniaceae</taxon>
        <taxon>Chimaeribacter</taxon>
    </lineage>
</organism>